<dbReference type="EMBL" id="NQXA01000001">
    <property type="protein sequence ID" value="PHQ30885.1"/>
    <property type="molecule type" value="Genomic_DNA"/>
</dbReference>
<dbReference type="Gene3D" id="1.10.150.130">
    <property type="match status" value="1"/>
</dbReference>
<dbReference type="Proteomes" id="UP000229433">
    <property type="component" value="Unassembled WGS sequence"/>
</dbReference>
<dbReference type="InterPro" id="IPR025269">
    <property type="entry name" value="SAM-like_dom"/>
</dbReference>
<feature type="domain" description="Tyr recombinase" evidence="4">
    <location>
        <begin position="218"/>
        <end position="393"/>
    </location>
</feature>
<dbReference type="Pfam" id="PF17293">
    <property type="entry name" value="Arm-DNA-bind_5"/>
    <property type="match status" value="1"/>
</dbReference>
<dbReference type="Pfam" id="PF13102">
    <property type="entry name" value="Phage_int_SAM_5"/>
    <property type="match status" value="1"/>
</dbReference>
<proteinExistence type="inferred from homology"/>
<dbReference type="GO" id="GO:0003677">
    <property type="term" value="F:DNA binding"/>
    <property type="evidence" value="ECO:0007669"/>
    <property type="project" value="UniProtKB-KW"/>
</dbReference>
<dbReference type="OrthoDB" id="1098628at2"/>
<dbReference type="Pfam" id="PF00589">
    <property type="entry name" value="Phage_integrase"/>
    <property type="match status" value="1"/>
</dbReference>
<evidence type="ECO:0000313" key="6">
    <source>
        <dbReference type="Proteomes" id="UP000229433"/>
    </source>
</evidence>
<dbReference type="SUPFAM" id="SSF56349">
    <property type="entry name" value="DNA breaking-rejoining enzymes"/>
    <property type="match status" value="1"/>
</dbReference>
<protein>
    <submittedName>
        <fullName evidence="5">Integrase</fullName>
    </submittedName>
</protein>
<dbReference type="InterPro" id="IPR035386">
    <property type="entry name" value="Arm-DNA-bind_5"/>
</dbReference>
<dbReference type="GO" id="GO:0006310">
    <property type="term" value="P:DNA recombination"/>
    <property type="evidence" value="ECO:0007669"/>
    <property type="project" value="UniProtKB-KW"/>
</dbReference>
<accession>A0A2G1VVU9</accession>
<organism evidence="5 6">
    <name type="scientific">Leeuwenhoekiella nanhaiensis</name>
    <dbReference type="NCBI Taxonomy" id="1655491"/>
    <lineage>
        <taxon>Bacteria</taxon>
        <taxon>Pseudomonadati</taxon>
        <taxon>Bacteroidota</taxon>
        <taxon>Flavobacteriia</taxon>
        <taxon>Flavobacteriales</taxon>
        <taxon>Flavobacteriaceae</taxon>
        <taxon>Leeuwenhoekiella</taxon>
    </lineage>
</organism>
<dbReference type="InterPro" id="IPR011010">
    <property type="entry name" value="DNA_brk_join_enz"/>
</dbReference>
<keyword evidence="3" id="KW-0233">DNA recombination</keyword>
<reference evidence="5 6" key="1">
    <citation type="submission" date="2017-08" db="EMBL/GenBank/DDBJ databases">
        <title>The whole genome shortgun sequences of strain Leeuwenhoekiella nanhaiensis G18 from the South China Sea.</title>
        <authorList>
            <person name="Liu Q."/>
        </authorList>
    </citation>
    <scope>NUCLEOTIDE SEQUENCE [LARGE SCALE GENOMIC DNA]</scope>
    <source>
        <strain evidence="5 6">G18</strain>
    </source>
</reference>
<name>A0A2G1VVU9_9FLAO</name>
<dbReference type="InterPro" id="IPR013762">
    <property type="entry name" value="Integrase-like_cat_sf"/>
</dbReference>
<evidence type="ECO:0000256" key="1">
    <source>
        <dbReference type="ARBA" id="ARBA00008857"/>
    </source>
</evidence>
<dbReference type="PROSITE" id="PS51898">
    <property type="entry name" value="TYR_RECOMBINASE"/>
    <property type="match status" value="1"/>
</dbReference>
<dbReference type="InterPro" id="IPR002104">
    <property type="entry name" value="Integrase_catalytic"/>
</dbReference>
<sequence>MSINKLSILFYPNKARINKKGFCVLRCRLTLEGERKEFSSGLFIKPEYWNSSEQFYSSDTAINDELALITNKLNECYLKLRVQGIPIRVEEILNNYLGIDAKVEHNETGVSEYYQSYLMKFKKLIGLEIKKVTWDKFYYVGQHLKSFVIWKYKSRDIPLSKLDMNFLSELDFYLKTEKDLKQVTINKIIQRFRKVIRIALSEKLIAADPFLLYKSKSVRTTIVYLNEIELAKLEMHEFSQKRLNNTRDCFIFCCYSGLAYAEMIGLKPKHIEKGFDNNLWIKMEREKTGKPLSIPLLPKALNILERFKNDTEFIFPRLSNQKFNSYLKEIADIVGIDKRLTHHTARKTFATTVLLFNDVPMEIVSELLGHSSITITQTHYGKIVQKKVSDHVKVLNEKLDLKK</sequence>
<dbReference type="InterPro" id="IPR010998">
    <property type="entry name" value="Integrase_recombinase_N"/>
</dbReference>
<dbReference type="RefSeq" id="WP_099644424.1">
    <property type="nucleotide sequence ID" value="NZ_KZ319287.1"/>
</dbReference>
<evidence type="ECO:0000256" key="2">
    <source>
        <dbReference type="ARBA" id="ARBA00023125"/>
    </source>
</evidence>
<keyword evidence="2" id="KW-0238">DNA-binding</keyword>
<dbReference type="CDD" id="cd01185">
    <property type="entry name" value="INTN1_C_like"/>
    <property type="match status" value="1"/>
</dbReference>
<dbReference type="AlphaFoldDB" id="A0A2G1VVU9"/>
<dbReference type="InterPro" id="IPR050090">
    <property type="entry name" value="Tyrosine_recombinase_XerCD"/>
</dbReference>
<dbReference type="Gene3D" id="1.10.443.10">
    <property type="entry name" value="Intergrase catalytic core"/>
    <property type="match status" value="1"/>
</dbReference>
<evidence type="ECO:0000313" key="5">
    <source>
        <dbReference type="EMBL" id="PHQ30885.1"/>
    </source>
</evidence>
<gene>
    <name evidence="5" type="ORF">CJ305_01265</name>
</gene>
<evidence type="ECO:0000259" key="4">
    <source>
        <dbReference type="PROSITE" id="PS51898"/>
    </source>
</evidence>
<comment type="caution">
    <text evidence="5">The sequence shown here is derived from an EMBL/GenBank/DDBJ whole genome shotgun (WGS) entry which is preliminary data.</text>
</comment>
<dbReference type="GO" id="GO:0015074">
    <property type="term" value="P:DNA integration"/>
    <property type="evidence" value="ECO:0007669"/>
    <property type="project" value="InterPro"/>
</dbReference>
<dbReference type="PANTHER" id="PTHR30349">
    <property type="entry name" value="PHAGE INTEGRASE-RELATED"/>
    <property type="match status" value="1"/>
</dbReference>
<comment type="similarity">
    <text evidence="1">Belongs to the 'phage' integrase family.</text>
</comment>
<dbReference type="PANTHER" id="PTHR30349:SF64">
    <property type="entry name" value="PROPHAGE INTEGRASE INTD-RELATED"/>
    <property type="match status" value="1"/>
</dbReference>
<evidence type="ECO:0000256" key="3">
    <source>
        <dbReference type="ARBA" id="ARBA00023172"/>
    </source>
</evidence>
<keyword evidence="6" id="KW-1185">Reference proteome</keyword>